<dbReference type="InterPro" id="IPR036291">
    <property type="entry name" value="NAD(P)-bd_dom_sf"/>
</dbReference>
<comment type="caution">
    <text evidence="1">The sequence shown here is derived from an EMBL/GenBank/DDBJ whole genome shotgun (WGS) entry which is preliminary data.</text>
</comment>
<dbReference type="PANTHER" id="PTHR12126:SF15">
    <property type="entry name" value="NAD(P)-BINDING DOMAIN-CONTAINING PROTEIN"/>
    <property type="match status" value="1"/>
</dbReference>
<dbReference type="AlphaFoldDB" id="A0A288QV78"/>
<dbReference type="GeneID" id="94546605"/>
<dbReference type="Proteomes" id="UP000254912">
    <property type="component" value="Unassembled WGS sequence"/>
</dbReference>
<dbReference type="Gene3D" id="3.40.50.720">
    <property type="entry name" value="NAD(P)-binding Rossmann-like Domain"/>
    <property type="match status" value="1"/>
</dbReference>
<protein>
    <submittedName>
        <fullName evidence="1">Putative NAD(P)-binding protein</fullName>
    </submittedName>
</protein>
<organism evidence="1 2">
    <name type="scientific">Weissella soli</name>
    <dbReference type="NCBI Taxonomy" id="155866"/>
    <lineage>
        <taxon>Bacteria</taxon>
        <taxon>Bacillati</taxon>
        <taxon>Bacillota</taxon>
        <taxon>Bacilli</taxon>
        <taxon>Lactobacillales</taxon>
        <taxon>Lactobacillaceae</taxon>
        <taxon>Weissella</taxon>
    </lineage>
</organism>
<accession>A0A288QV78</accession>
<sequence>MKIKVVIAGGTGFVGQGIIEQLLPEKFEVHSLSRHPHQGEAGDQTIYHAVDLARPQEWQSIVHDADWVIDAVGILLPNPLKKQTYQNSSYAPAKNIMDVLVNEPKVKFLFISANAGPFFMKPYLKAKRAVEQDMQQRLAEQAYLVYPGIIFDKARFSSYLPGLVLAQLTILPYFRKLRPLSRTQFSREIERMLLGQKSPLEQRL</sequence>
<evidence type="ECO:0000313" key="2">
    <source>
        <dbReference type="Proteomes" id="UP000254912"/>
    </source>
</evidence>
<dbReference type="InterPro" id="IPR051207">
    <property type="entry name" value="ComplexI_NDUFA9_subunit"/>
</dbReference>
<dbReference type="SUPFAM" id="SSF51735">
    <property type="entry name" value="NAD(P)-binding Rossmann-fold domains"/>
    <property type="match status" value="1"/>
</dbReference>
<reference evidence="1 2" key="1">
    <citation type="submission" date="2018-07" db="EMBL/GenBank/DDBJ databases">
        <title>Genomic Encyclopedia of Type Strains, Phase III (KMG-III): the genomes of soil and plant-associated and newly described type strains.</title>
        <authorList>
            <person name="Whitman W."/>
        </authorList>
    </citation>
    <scope>NUCLEOTIDE SEQUENCE [LARGE SCALE GENOMIC DNA]</scope>
    <source>
        <strain evidence="1 2">CECT 7031</strain>
    </source>
</reference>
<evidence type="ECO:0000313" key="1">
    <source>
        <dbReference type="EMBL" id="RDL05240.1"/>
    </source>
</evidence>
<name>A0A288QV78_9LACO</name>
<gene>
    <name evidence="1" type="ORF">DFP99_1188</name>
</gene>
<dbReference type="RefSeq" id="WP_237342584.1">
    <property type="nucleotide sequence ID" value="NZ_BJYO01000005.1"/>
</dbReference>
<proteinExistence type="predicted"/>
<dbReference type="Pfam" id="PF13460">
    <property type="entry name" value="NAD_binding_10"/>
    <property type="match status" value="1"/>
</dbReference>
<dbReference type="KEGG" id="wso:WSWS_01420"/>
<dbReference type="GO" id="GO:0044877">
    <property type="term" value="F:protein-containing complex binding"/>
    <property type="evidence" value="ECO:0007669"/>
    <property type="project" value="TreeGrafter"/>
</dbReference>
<dbReference type="EMBL" id="QRAS01000003">
    <property type="protein sequence ID" value="RDL05240.1"/>
    <property type="molecule type" value="Genomic_DNA"/>
</dbReference>
<keyword evidence="2" id="KW-1185">Reference proteome</keyword>
<dbReference type="InterPro" id="IPR016040">
    <property type="entry name" value="NAD(P)-bd_dom"/>
</dbReference>
<dbReference type="PANTHER" id="PTHR12126">
    <property type="entry name" value="NADH-UBIQUINONE OXIDOREDUCTASE 39 KDA SUBUNIT-RELATED"/>
    <property type="match status" value="1"/>
</dbReference>